<evidence type="ECO:0000313" key="2">
    <source>
        <dbReference type="EMBL" id="SHK50061.1"/>
    </source>
</evidence>
<evidence type="ECO:0000313" key="3">
    <source>
        <dbReference type="Proteomes" id="UP000184474"/>
    </source>
</evidence>
<proteinExistence type="predicted"/>
<keyword evidence="1" id="KW-0472">Membrane</keyword>
<dbReference type="InterPro" id="IPR025597">
    <property type="entry name" value="DUF4345"/>
</dbReference>
<dbReference type="Proteomes" id="UP000184474">
    <property type="component" value="Unassembled WGS sequence"/>
</dbReference>
<dbReference type="EMBL" id="FRAA01000005">
    <property type="protein sequence ID" value="SHK50061.1"/>
    <property type="molecule type" value="Genomic_DNA"/>
</dbReference>
<keyword evidence="1" id="KW-0812">Transmembrane</keyword>
<evidence type="ECO:0000256" key="1">
    <source>
        <dbReference type="SAM" id="Phobius"/>
    </source>
</evidence>
<dbReference type="RefSeq" id="WP_073123410.1">
    <property type="nucleotide sequence ID" value="NZ_FRAA01000005.1"/>
</dbReference>
<feature type="transmembrane region" description="Helical" evidence="1">
    <location>
        <begin position="50"/>
        <end position="69"/>
    </location>
</feature>
<name>A0A1M6SZC2_REIAG</name>
<sequence>MKKINSIQFTLFLFGVIAVGIGFSVLFFPVQFEASADIVLEKDASLLSELRAFGGLIFVGGIVILLGVFKQSLILLSVGTSTILYLTIAFSRLVGMVLDNMPSHTIVSATIAEIVIGVISMIILLKVNSSKKVG</sequence>
<protein>
    <recommendedName>
        <fullName evidence="4">DUF4345 domain-containing protein</fullName>
    </recommendedName>
</protein>
<evidence type="ECO:0008006" key="4">
    <source>
        <dbReference type="Google" id="ProtNLM"/>
    </source>
</evidence>
<dbReference type="Pfam" id="PF14248">
    <property type="entry name" value="DUF4345"/>
    <property type="match status" value="1"/>
</dbReference>
<feature type="transmembrane region" description="Helical" evidence="1">
    <location>
        <begin position="106"/>
        <end position="125"/>
    </location>
</feature>
<gene>
    <name evidence="2" type="ORF">SAMN04488028_105218</name>
</gene>
<keyword evidence="1" id="KW-1133">Transmembrane helix</keyword>
<feature type="transmembrane region" description="Helical" evidence="1">
    <location>
        <begin position="74"/>
        <end position="94"/>
    </location>
</feature>
<accession>A0A1M6SZC2</accession>
<keyword evidence="3" id="KW-1185">Reference proteome</keyword>
<reference evidence="3" key="1">
    <citation type="submission" date="2016-11" db="EMBL/GenBank/DDBJ databases">
        <authorList>
            <person name="Varghese N."/>
            <person name="Submissions S."/>
        </authorList>
    </citation>
    <scope>NUCLEOTIDE SEQUENCE [LARGE SCALE GENOMIC DNA]</scope>
    <source>
        <strain evidence="3">DSM 26134</strain>
    </source>
</reference>
<dbReference type="AlphaFoldDB" id="A0A1M6SZC2"/>
<feature type="transmembrane region" description="Helical" evidence="1">
    <location>
        <begin position="9"/>
        <end position="30"/>
    </location>
</feature>
<organism evidence="2 3">
    <name type="scientific">Reichenbachiella agariperforans</name>
    <dbReference type="NCBI Taxonomy" id="156994"/>
    <lineage>
        <taxon>Bacteria</taxon>
        <taxon>Pseudomonadati</taxon>
        <taxon>Bacteroidota</taxon>
        <taxon>Cytophagia</taxon>
        <taxon>Cytophagales</taxon>
        <taxon>Reichenbachiellaceae</taxon>
        <taxon>Reichenbachiella</taxon>
    </lineage>
</organism>